<name>B9XMQ3_PEDPL</name>
<feature type="chain" id="PRO_5002894484" evidence="2">
    <location>
        <begin position="24"/>
        <end position="128"/>
    </location>
</feature>
<dbReference type="Gene3D" id="3.30.1340.30">
    <property type="match status" value="1"/>
</dbReference>
<evidence type="ECO:0000313" key="4">
    <source>
        <dbReference type="EMBL" id="EEF58828.1"/>
    </source>
</evidence>
<feature type="region of interest" description="Disordered" evidence="1">
    <location>
        <begin position="25"/>
        <end position="60"/>
    </location>
</feature>
<dbReference type="STRING" id="320771.Cflav_PD1661"/>
<dbReference type="Pfam" id="PF04972">
    <property type="entry name" value="BON"/>
    <property type="match status" value="1"/>
</dbReference>
<comment type="caution">
    <text evidence="4">The sequence shown here is derived from an EMBL/GenBank/DDBJ whole genome shotgun (WGS) entry which is preliminary data.</text>
</comment>
<feature type="domain" description="BON" evidence="3">
    <location>
        <begin position="59"/>
        <end position="128"/>
    </location>
</feature>
<sequence precursor="true">MKTIVHIVVLASMVAAVNSVCFASPPDQQETSKSQAQIARNTTSNSSSSEEKKFATSNDRATSKEIITQIVREDTELAVQARRFKILTVNGHVTISGKVKSEKQREKIGSIASNVVGQTNVDNLLVVK</sequence>
<feature type="signal peptide" evidence="2">
    <location>
        <begin position="1"/>
        <end position="23"/>
    </location>
</feature>
<dbReference type="AlphaFoldDB" id="B9XMQ3"/>
<proteinExistence type="predicted"/>
<dbReference type="RefSeq" id="WP_007417092.1">
    <property type="nucleotide sequence ID" value="NZ_ABOX02000036.1"/>
</dbReference>
<dbReference type="InterPro" id="IPR007055">
    <property type="entry name" value="BON_dom"/>
</dbReference>
<organism evidence="4 5">
    <name type="scientific">Pedosphaera parvula (strain Ellin514)</name>
    <dbReference type="NCBI Taxonomy" id="320771"/>
    <lineage>
        <taxon>Bacteria</taxon>
        <taxon>Pseudomonadati</taxon>
        <taxon>Verrucomicrobiota</taxon>
        <taxon>Pedosphaerae</taxon>
        <taxon>Pedosphaerales</taxon>
        <taxon>Pedosphaeraceae</taxon>
        <taxon>Pedosphaera</taxon>
    </lineage>
</organism>
<evidence type="ECO:0000259" key="3">
    <source>
        <dbReference type="PROSITE" id="PS50914"/>
    </source>
</evidence>
<keyword evidence="2" id="KW-0732">Signal</keyword>
<accession>B9XMQ3</accession>
<evidence type="ECO:0000256" key="2">
    <source>
        <dbReference type="SAM" id="SignalP"/>
    </source>
</evidence>
<dbReference type="PROSITE" id="PS50914">
    <property type="entry name" value="BON"/>
    <property type="match status" value="1"/>
</dbReference>
<reference evidence="4 5" key="1">
    <citation type="journal article" date="2011" name="J. Bacteriol.">
        <title>Genome sequence of 'Pedosphaera parvula' Ellin514, an aerobic Verrucomicrobial isolate from pasture soil.</title>
        <authorList>
            <person name="Kant R."/>
            <person name="van Passel M.W."/>
            <person name="Sangwan P."/>
            <person name="Palva A."/>
            <person name="Lucas S."/>
            <person name="Copeland A."/>
            <person name="Lapidus A."/>
            <person name="Glavina Del Rio T."/>
            <person name="Dalin E."/>
            <person name="Tice H."/>
            <person name="Bruce D."/>
            <person name="Goodwin L."/>
            <person name="Pitluck S."/>
            <person name="Chertkov O."/>
            <person name="Larimer F.W."/>
            <person name="Land M.L."/>
            <person name="Hauser L."/>
            <person name="Brettin T.S."/>
            <person name="Detter J.C."/>
            <person name="Han S."/>
            <person name="de Vos W.M."/>
            <person name="Janssen P.H."/>
            <person name="Smidt H."/>
        </authorList>
    </citation>
    <scope>NUCLEOTIDE SEQUENCE [LARGE SCALE GENOMIC DNA]</scope>
    <source>
        <strain evidence="4 5">Ellin514</strain>
    </source>
</reference>
<evidence type="ECO:0000313" key="5">
    <source>
        <dbReference type="Proteomes" id="UP000003688"/>
    </source>
</evidence>
<gene>
    <name evidence="4" type="ORF">Cflav_PD1661</name>
</gene>
<feature type="compositionally biased region" description="Polar residues" evidence="1">
    <location>
        <begin position="26"/>
        <end position="40"/>
    </location>
</feature>
<protein>
    <submittedName>
        <fullName evidence="4">Transport-associated protein</fullName>
    </submittedName>
</protein>
<dbReference type="Proteomes" id="UP000003688">
    <property type="component" value="Unassembled WGS sequence"/>
</dbReference>
<keyword evidence="5" id="KW-1185">Reference proteome</keyword>
<dbReference type="EMBL" id="ABOX02000036">
    <property type="protein sequence ID" value="EEF58828.1"/>
    <property type="molecule type" value="Genomic_DNA"/>
</dbReference>
<evidence type="ECO:0000256" key="1">
    <source>
        <dbReference type="SAM" id="MobiDB-lite"/>
    </source>
</evidence>